<dbReference type="SUPFAM" id="SSF51395">
    <property type="entry name" value="FMN-linked oxidoreductases"/>
    <property type="match status" value="1"/>
</dbReference>
<dbReference type="InterPro" id="IPR035587">
    <property type="entry name" value="DUS-like_FMN-bd"/>
</dbReference>
<gene>
    <name evidence="9" type="ORF">SAMN02745124_01007</name>
</gene>
<dbReference type="CDD" id="cd02801">
    <property type="entry name" value="DUS_like_FMN"/>
    <property type="match status" value="1"/>
</dbReference>
<dbReference type="PANTHER" id="PTHR11082">
    <property type="entry name" value="TRNA-DIHYDROURIDINE SYNTHASE"/>
    <property type="match status" value="1"/>
</dbReference>
<feature type="binding site" evidence="7">
    <location>
        <position position="172"/>
    </location>
    <ligand>
        <name>FMN</name>
        <dbReference type="ChEBI" id="CHEBI:58210"/>
    </ligand>
</feature>
<accession>A0A1M5U5A0</accession>
<proteinExistence type="inferred from homology"/>
<dbReference type="InterPro" id="IPR001269">
    <property type="entry name" value="DUS_fam"/>
</dbReference>
<dbReference type="InterPro" id="IPR013785">
    <property type="entry name" value="Aldolase_TIM"/>
</dbReference>
<feature type="domain" description="DUS-like FMN-binding" evidence="8">
    <location>
        <begin position="16"/>
        <end position="240"/>
    </location>
</feature>
<dbReference type="RefSeq" id="WP_073373837.1">
    <property type="nucleotide sequence ID" value="NZ_FQXS01000004.1"/>
</dbReference>
<comment type="cofactor">
    <cofactor evidence="5 7">
        <name>FMN</name>
        <dbReference type="ChEBI" id="CHEBI:58210"/>
    </cofactor>
</comment>
<organism evidence="9 10">
    <name type="scientific">Desulfofustis glycolicus DSM 9705</name>
    <dbReference type="NCBI Taxonomy" id="1121409"/>
    <lineage>
        <taxon>Bacteria</taxon>
        <taxon>Pseudomonadati</taxon>
        <taxon>Thermodesulfobacteriota</taxon>
        <taxon>Desulfobulbia</taxon>
        <taxon>Desulfobulbales</taxon>
        <taxon>Desulfocapsaceae</taxon>
        <taxon>Desulfofustis</taxon>
    </lineage>
</organism>
<sequence length="322" mass="35892">MVLKIRDLAIHPPLALAPMVGLSHSALRTLLVQLGGVGLLFSEMLSAKRLPSENETISPGLIRVPLESPLFYQIYASESSTIEAAVDKLVELDAQGVDLNLGCPAPQLKKIGAGRFLLDRPGELVNVLRRLRKAVRLPVSVKIRIGDQPDRTRLLQTCRFLEDEGVDLITIHARLAGDKFCRRPRWELLDGLPDRLNVPVLANGGIFSVEDARRCLECTGAAGLMIGRGVVRWPWLISDIARELYCCQSPLAQYSREGLYFAFIDLLKQRFPQERRLGRLKQFTHYFASAHDFGHLLASRVQSSSSLEQAAERAGEFFRQAA</sequence>
<dbReference type="GO" id="GO:0050660">
    <property type="term" value="F:flavin adenine dinucleotide binding"/>
    <property type="evidence" value="ECO:0007669"/>
    <property type="project" value="InterPro"/>
</dbReference>
<evidence type="ECO:0000256" key="4">
    <source>
        <dbReference type="ARBA" id="ARBA00023002"/>
    </source>
</evidence>
<evidence type="ECO:0000256" key="2">
    <source>
        <dbReference type="ARBA" id="ARBA00022643"/>
    </source>
</evidence>
<evidence type="ECO:0000256" key="7">
    <source>
        <dbReference type="PIRSR" id="PIRSR006621-2"/>
    </source>
</evidence>
<evidence type="ECO:0000256" key="5">
    <source>
        <dbReference type="PIRNR" id="PIRNR006621"/>
    </source>
</evidence>
<dbReference type="OrthoDB" id="9764501at2"/>
<dbReference type="AlphaFoldDB" id="A0A1M5U5A0"/>
<dbReference type="Gene3D" id="3.20.20.70">
    <property type="entry name" value="Aldolase class I"/>
    <property type="match status" value="1"/>
</dbReference>
<dbReference type="GO" id="GO:0017150">
    <property type="term" value="F:tRNA dihydrouridine synthase activity"/>
    <property type="evidence" value="ECO:0007669"/>
    <property type="project" value="InterPro"/>
</dbReference>
<evidence type="ECO:0000256" key="3">
    <source>
        <dbReference type="ARBA" id="ARBA00022694"/>
    </source>
</evidence>
<protein>
    <recommendedName>
        <fullName evidence="5">tRNA-dihydrouridine synthase</fullName>
        <ecNumber evidence="5">1.3.1.-</ecNumber>
    </recommendedName>
</protein>
<keyword evidence="3 5" id="KW-0819">tRNA processing</keyword>
<keyword evidence="1 5" id="KW-0285">Flavoprotein</keyword>
<name>A0A1M5U5A0_9BACT</name>
<feature type="binding site" evidence="7">
    <location>
        <position position="142"/>
    </location>
    <ligand>
        <name>FMN</name>
        <dbReference type="ChEBI" id="CHEBI:58210"/>
    </ligand>
</feature>
<feature type="binding site" evidence="7">
    <location>
        <begin position="203"/>
        <end position="205"/>
    </location>
    <ligand>
        <name>FMN</name>
        <dbReference type="ChEBI" id="CHEBI:58210"/>
    </ligand>
</feature>
<dbReference type="PIRSF" id="PIRSF006621">
    <property type="entry name" value="Dus"/>
    <property type="match status" value="1"/>
</dbReference>
<dbReference type="Pfam" id="PF01207">
    <property type="entry name" value="Dus"/>
    <property type="match status" value="1"/>
</dbReference>
<dbReference type="STRING" id="1121409.SAMN02745124_01007"/>
<keyword evidence="4 5" id="KW-0560">Oxidoreductase</keyword>
<evidence type="ECO:0000256" key="1">
    <source>
        <dbReference type="ARBA" id="ARBA00022630"/>
    </source>
</evidence>
<evidence type="ECO:0000259" key="8">
    <source>
        <dbReference type="Pfam" id="PF01207"/>
    </source>
</evidence>
<feature type="binding site" evidence="7">
    <location>
        <begin position="227"/>
        <end position="228"/>
    </location>
    <ligand>
        <name>FMN</name>
        <dbReference type="ChEBI" id="CHEBI:58210"/>
    </ligand>
</feature>
<dbReference type="PANTHER" id="PTHR11082:SF25">
    <property type="entry name" value="DUS-LIKE FMN-BINDING DOMAIN-CONTAINING PROTEIN"/>
    <property type="match status" value="1"/>
</dbReference>
<comment type="function">
    <text evidence="5">Catalyzes the synthesis of 5,6-dihydrouridine (D), a modified base found in the D-loop of most tRNAs, via the reduction of the C5-C6 double bond in target uridines.</text>
</comment>
<dbReference type="Proteomes" id="UP000184139">
    <property type="component" value="Unassembled WGS sequence"/>
</dbReference>
<dbReference type="EMBL" id="FQXS01000004">
    <property type="protein sequence ID" value="SHH58036.1"/>
    <property type="molecule type" value="Genomic_DNA"/>
</dbReference>
<keyword evidence="7" id="KW-0547">Nucleotide-binding</keyword>
<feature type="binding site" evidence="7">
    <location>
        <begin position="18"/>
        <end position="20"/>
    </location>
    <ligand>
        <name>FMN</name>
        <dbReference type="ChEBI" id="CHEBI:58210"/>
    </ligand>
</feature>
<feature type="binding site" evidence="7">
    <location>
        <position position="73"/>
    </location>
    <ligand>
        <name>FMN</name>
        <dbReference type="ChEBI" id="CHEBI:58210"/>
    </ligand>
</feature>
<feature type="active site" description="Proton donor" evidence="6">
    <location>
        <position position="103"/>
    </location>
</feature>
<evidence type="ECO:0000313" key="10">
    <source>
        <dbReference type="Proteomes" id="UP000184139"/>
    </source>
</evidence>
<keyword evidence="10" id="KW-1185">Reference proteome</keyword>
<dbReference type="EC" id="1.3.1.-" evidence="5"/>
<keyword evidence="2 5" id="KW-0288">FMN</keyword>
<reference evidence="9 10" key="1">
    <citation type="submission" date="2016-11" db="EMBL/GenBank/DDBJ databases">
        <authorList>
            <person name="Jaros S."/>
            <person name="Januszkiewicz K."/>
            <person name="Wedrychowicz H."/>
        </authorList>
    </citation>
    <scope>NUCLEOTIDE SEQUENCE [LARGE SCALE GENOMIC DNA]</scope>
    <source>
        <strain evidence="9 10">DSM 9705</strain>
    </source>
</reference>
<evidence type="ECO:0000313" key="9">
    <source>
        <dbReference type="EMBL" id="SHH58036.1"/>
    </source>
</evidence>
<comment type="similarity">
    <text evidence="5">Belongs to the dus family.</text>
</comment>
<evidence type="ECO:0000256" key="6">
    <source>
        <dbReference type="PIRSR" id="PIRSR006621-1"/>
    </source>
</evidence>